<evidence type="ECO:0008006" key="4">
    <source>
        <dbReference type="Google" id="ProtNLM"/>
    </source>
</evidence>
<feature type="signal peptide" evidence="1">
    <location>
        <begin position="1"/>
        <end position="23"/>
    </location>
</feature>
<dbReference type="PATRIC" id="fig|1526658.3.peg.576"/>
<keyword evidence="1" id="KW-0732">Signal</keyword>
<sequence>MPTIIQTTLVAIALIHAAAAAGAQERGWESGYQMGTSYAGVSSAQGARLTFYCGDSAAAKANPAISGGPYLTASLPKAPGLETVGSLEIVINGRAKAIPVQPQADGGMVELSWKPSRAFDLQQMRPVVAALRMASSIALRAGGQSFAIPSDGAAKALADNPLSCK</sequence>
<dbReference type="OrthoDB" id="7352105at2"/>
<proteinExistence type="predicted"/>
<dbReference type="EMBL" id="LGSZ01000052">
    <property type="protein sequence ID" value="KPH79057.1"/>
    <property type="molecule type" value="Genomic_DNA"/>
</dbReference>
<accession>A0A0N0MA11</accession>
<reference evidence="2 3" key="1">
    <citation type="submission" date="2015-07" db="EMBL/GenBank/DDBJ databases">
        <title>Whole genome sequencing of Bosea vaviloviae isolated from cave pool.</title>
        <authorList>
            <person name="Tan N.E.H."/>
            <person name="Lee Y.P."/>
            <person name="Gan H.M."/>
            <person name="Barton H."/>
            <person name="Savka M.A."/>
        </authorList>
    </citation>
    <scope>NUCLEOTIDE SEQUENCE [LARGE SCALE GENOMIC DNA]</scope>
    <source>
        <strain evidence="2 3">SD260</strain>
    </source>
</reference>
<evidence type="ECO:0000313" key="2">
    <source>
        <dbReference type="EMBL" id="KPH79057.1"/>
    </source>
</evidence>
<comment type="caution">
    <text evidence="2">The sequence shown here is derived from an EMBL/GenBank/DDBJ whole genome shotgun (WGS) entry which is preliminary data.</text>
</comment>
<evidence type="ECO:0000256" key="1">
    <source>
        <dbReference type="SAM" id="SignalP"/>
    </source>
</evidence>
<feature type="chain" id="PRO_5005855504" description="Invasion associated locus B family protein" evidence="1">
    <location>
        <begin position="24"/>
        <end position="165"/>
    </location>
</feature>
<organism evidence="2 3">
    <name type="scientific">Bosea vaviloviae</name>
    <dbReference type="NCBI Taxonomy" id="1526658"/>
    <lineage>
        <taxon>Bacteria</taxon>
        <taxon>Pseudomonadati</taxon>
        <taxon>Pseudomonadota</taxon>
        <taxon>Alphaproteobacteria</taxon>
        <taxon>Hyphomicrobiales</taxon>
        <taxon>Boseaceae</taxon>
        <taxon>Bosea</taxon>
    </lineage>
</organism>
<keyword evidence="3" id="KW-1185">Reference proteome</keyword>
<evidence type="ECO:0000313" key="3">
    <source>
        <dbReference type="Proteomes" id="UP000037822"/>
    </source>
</evidence>
<dbReference type="Proteomes" id="UP000037822">
    <property type="component" value="Unassembled WGS sequence"/>
</dbReference>
<dbReference type="AlphaFoldDB" id="A0A0N0MA11"/>
<protein>
    <recommendedName>
        <fullName evidence="4">Invasion associated locus B family protein</fullName>
    </recommendedName>
</protein>
<dbReference type="RefSeq" id="WP_054210827.1">
    <property type="nucleotide sequence ID" value="NZ_LGSZ01000052.1"/>
</dbReference>
<gene>
    <name evidence="2" type="ORF">AE618_20040</name>
</gene>
<name>A0A0N0MA11_9HYPH</name>